<evidence type="ECO:0000256" key="1">
    <source>
        <dbReference type="ARBA" id="ARBA00010233"/>
    </source>
</evidence>
<dbReference type="InterPro" id="IPR029062">
    <property type="entry name" value="Class_I_gatase-like"/>
</dbReference>
<evidence type="ECO:0000256" key="3">
    <source>
        <dbReference type="PIRSR" id="PIRSR028757-1"/>
    </source>
</evidence>
<dbReference type="InterPro" id="IPR040449">
    <property type="entry name" value="Peptidase_S66_N"/>
</dbReference>
<reference evidence="6" key="2">
    <citation type="journal article" date="2021" name="PeerJ">
        <title>Extensive microbial diversity within the chicken gut microbiome revealed by metagenomics and culture.</title>
        <authorList>
            <person name="Gilroy R."/>
            <person name="Ravi A."/>
            <person name="Getino M."/>
            <person name="Pursley I."/>
            <person name="Horton D.L."/>
            <person name="Alikhan N.F."/>
            <person name="Baker D."/>
            <person name="Gharbi K."/>
            <person name="Hall N."/>
            <person name="Watson M."/>
            <person name="Adriaenssens E.M."/>
            <person name="Foster-Nyarko E."/>
            <person name="Jarju S."/>
            <person name="Secka A."/>
            <person name="Antonio M."/>
            <person name="Oren A."/>
            <person name="Chaudhuri R.R."/>
            <person name="La Ragione R."/>
            <person name="Hildebrand F."/>
            <person name="Pallen M.J."/>
        </authorList>
    </citation>
    <scope>NUCLEOTIDE SEQUENCE</scope>
    <source>
        <strain evidence="6">CHK197-8231</strain>
    </source>
</reference>
<dbReference type="InterPro" id="IPR040921">
    <property type="entry name" value="Peptidase_S66C"/>
</dbReference>
<comment type="caution">
    <text evidence="6">The sequence shown here is derived from an EMBL/GenBank/DDBJ whole genome shotgun (WGS) entry which is preliminary data.</text>
</comment>
<accession>A0A9D1HT82</accession>
<evidence type="ECO:0000259" key="5">
    <source>
        <dbReference type="Pfam" id="PF17676"/>
    </source>
</evidence>
<organism evidence="6 7">
    <name type="scientific">Candidatus Fimihabitans intestinipullorum</name>
    <dbReference type="NCBI Taxonomy" id="2840820"/>
    <lineage>
        <taxon>Bacteria</taxon>
        <taxon>Bacillati</taxon>
        <taxon>Mycoplasmatota</taxon>
        <taxon>Mycoplasmatota incertae sedis</taxon>
        <taxon>Candidatus Fimihabitans</taxon>
    </lineage>
</organism>
<dbReference type="Pfam" id="PF02016">
    <property type="entry name" value="Peptidase_S66"/>
    <property type="match status" value="1"/>
</dbReference>
<dbReference type="Gene3D" id="3.50.30.60">
    <property type="entry name" value="LD-carboxypeptidase A C-terminal domain-like"/>
    <property type="match status" value="1"/>
</dbReference>
<sequence length="366" mass="42148">MIKPEPLKRGDKIAIVSLSRGLLGMPFCKHELEIGIKRLKEFGLEPVIMPNALKDLKHIEEHPEERASDLKQAFMDSSIKAIITAIGGDDTYKLIPYLMEDKEFKEAVINHPKIFTGFSDTTNNHLMLNKLGLSTFYGPCLLVDLAELDNEMLPYTQEYFEKFFKNEDSFQITSSPIWYSDRESYDVSELGKPRIAHKETHGFETLNGTGIVTGKLYGGCIESIYDALTGDRYGDESFVYEKYQILPTNEEWKKKILFLETSEERSTPEKLETMLMELKNRGILNLVKGIIVGKPIDEVYYDEYKEVYKKIFADLKTPVMYNVNFGHSVPRCILPYDAETIIDYDNKKIIVNEPIFNCSIQEKIQR</sequence>
<dbReference type="InterPro" id="IPR027461">
    <property type="entry name" value="Carboxypeptidase_A_C_sf"/>
</dbReference>
<feature type="active site" description="Charge relay system" evidence="3">
    <location>
        <position position="260"/>
    </location>
</feature>
<comment type="similarity">
    <text evidence="1">Belongs to the peptidase S66 family.</text>
</comment>
<feature type="active site" description="Nucleophile" evidence="3">
    <location>
        <position position="119"/>
    </location>
</feature>
<dbReference type="SUPFAM" id="SSF141986">
    <property type="entry name" value="LD-carboxypeptidase A C-terminal domain-like"/>
    <property type="match status" value="1"/>
</dbReference>
<dbReference type="GO" id="GO:0016787">
    <property type="term" value="F:hydrolase activity"/>
    <property type="evidence" value="ECO:0007669"/>
    <property type="project" value="UniProtKB-KW"/>
</dbReference>
<protein>
    <submittedName>
        <fullName evidence="6">LD-carboxypeptidase</fullName>
    </submittedName>
</protein>
<dbReference type="Pfam" id="PF17676">
    <property type="entry name" value="Peptidase_S66C"/>
    <property type="match status" value="1"/>
</dbReference>
<dbReference type="EMBL" id="DVML01000007">
    <property type="protein sequence ID" value="HIU22138.1"/>
    <property type="molecule type" value="Genomic_DNA"/>
</dbReference>
<dbReference type="InterPro" id="IPR027478">
    <property type="entry name" value="LdcA_N"/>
</dbReference>
<dbReference type="CDD" id="cd07062">
    <property type="entry name" value="Peptidase_S66_mccF_like"/>
    <property type="match status" value="1"/>
</dbReference>
<evidence type="ECO:0000259" key="4">
    <source>
        <dbReference type="Pfam" id="PF02016"/>
    </source>
</evidence>
<proteinExistence type="inferred from homology"/>
<dbReference type="AlphaFoldDB" id="A0A9D1HT82"/>
<gene>
    <name evidence="6" type="ORF">IAD49_01005</name>
</gene>
<reference evidence="6" key="1">
    <citation type="submission" date="2020-10" db="EMBL/GenBank/DDBJ databases">
        <authorList>
            <person name="Gilroy R."/>
        </authorList>
    </citation>
    <scope>NUCLEOTIDE SEQUENCE</scope>
    <source>
        <strain evidence="6">CHK197-8231</strain>
    </source>
</reference>
<evidence type="ECO:0000313" key="7">
    <source>
        <dbReference type="Proteomes" id="UP000824087"/>
    </source>
</evidence>
<evidence type="ECO:0000313" key="6">
    <source>
        <dbReference type="EMBL" id="HIU22138.1"/>
    </source>
</evidence>
<dbReference type="Proteomes" id="UP000824087">
    <property type="component" value="Unassembled WGS sequence"/>
</dbReference>
<dbReference type="SUPFAM" id="SSF52317">
    <property type="entry name" value="Class I glutamine amidotransferase-like"/>
    <property type="match status" value="1"/>
</dbReference>
<feature type="domain" description="LD-carboxypeptidase N-terminal" evidence="4">
    <location>
        <begin position="13"/>
        <end position="138"/>
    </location>
</feature>
<feature type="domain" description="LD-carboxypeptidase C-terminal" evidence="5">
    <location>
        <begin position="213"/>
        <end position="339"/>
    </location>
</feature>
<dbReference type="Gene3D" id="3.40.50.10740">
    <property type="entry name" value="Class I glutamine amidotransferase-like"/>
    <property type="match status" value="1"/>
</dbReference>
<dbReference type="PIRSF" id="PIRSF028757">
    <property type="entry name" value="LD-carboxypeptidase"/>
    <property type="match status" value="1"/>
</dbReference>
<name>A0A9D1HT82_9BACT</name>
<evidence type="ECO:0000256" key="2">
    <source>
        <dbReference type="ARBA" id="ARBA00022801"/>
    </source>
</evidence>
<feature type="active site" description="Charge relay system" evidence="3">
    <location>
        <position position="327"/>
    </location>
</feature>
<keyword evidence="2" id="KW-0378">Hydrolase</keyword>
<dbReference type="InterPro" id="IPR003507">
    <property type="entry name" value="S66_fam"/>
</dbReference>
<dbReference type="PANTHER" id="PTHR30237">
    <property type="entry name" value="MURAMOYLTETRAPEPTIDE CARBOXYPEPTIDASE"/>
    <property type="match status" value="1"/>
</dbReference>
<dbReference type="PANTHER" id="PTHR30237:SF4">
    <property type="entry name" value="LD-CARBOXYPEPTIDASE C-TERMINAL DOMAIN-CONTAINING PROTEIN"/>
    <property type="match status" value="1"/>
</dbReference>